<comment type="caution">
    <text evidence="2">The sequence shown here is derived from an EMBL/GenBank/DDBJ whole genome shotgun (WGS) entry which is preliminary data.</text>
</comment>
<evidence type="ECO:0000313" key="3">
    <source>
        <dbReference type="Proteomes" id="UP000293347"/>
    </source>
</evidence>
<dbReference type="PROSITE" id="PS51257">
    <property type="entry name" value="PROKAR_LIPOPROTEIN"/>
    <property type="match status" value="1"/>
</dbReference>
<dbReference type="Proteomes" id="UP000293347">
    <property type="component" value="Unassembled WGS sequence"/>
</dbReference>
<feature type="signal peptide" evidence="1">
    <location>
        <begin position="1"/>
        <end position="21"/>
    </location>
</feature>
<sequence length="219" mass="24281">MKNYIYLLLCILLFSCGQTQNNETKVDADTNSVDSVSVSSDSVKAQPNPTSVPEIKQAFSLINKKLEQGVLDSVSFKYDCKGERNGTVTYFSEKGKLAVIKHSYNEYSHFSAVDQYFVNDGSLFFAHFNRVVWSFASGQAAEGATKDDITEQRIYIAAEKPLLCLEKKYTINSHSSDNPIPGNLSNKEVECKTTASVLRGFGKLLAFKDSANRDCLAIK</sequence>
<gene>
    <name evidence="2" type="ORF">EZ437_10570</name>
</gene>
<protein>
    <recommendedName>
        <fullName evidence="4">Lipoprotein</fullName>
    </recommendedName>
</protein>
<reference evidence="2 3" key="1">
    <citation type="submission" date="2019-02" db="EMBL/GenBank/DDBJ databases">
        <title>Pedobacter sp. RP-1-14 sp. nov., isolated from Arctic soil.</title>
        <authorList>
            <person name="Dahal R.H."/>
        </authorList>
    </citation>
    <scope>NUCLEOTIDE SEQUENCE [LARGE SCALE GENOMIC DNA]</scope>
    <source>
        <strain evidence="2 3">RP-1-14</strain>
    </source>
</reference>
<dbReference type="AlphaFoldDB" id="A0A4V2ML98"/>
<proteinExistence type="predicted"/>
<evidence type="ECO:0000256" key="1">
    <source>
        <dbReference type="SAM" id="SignalP"/>
    </source>
</evidence>
<evidence type="ECO:0008006" key="4">
    <source>
        <dbReference type="Google" id="ProtNLM"/>
    </source>
</evidence>
<keyword evidence="1" id="KW-0732">Signal</keyword>
<accession>A0A4V2ML98</accession>
<dbReference type="EMBL" id="SJSL01000002">
    <property type="protein sequence ID" value="TCD01197.1"/>
    <property type="molecule type" value="Genomic_DNA"/>
</dbReference>
<name>A0A4V2ML98_9SPHI</name>
<evidence type="ECO:0000313" key="2">
    <source>
        <dbReference type="EMBL" id="TCD01197.1"/>
    </source>
</evidence>
<keyword evidence="3" id="KW-1185">Reference proteome</keyword>
<dbReference type="RefSeq" id="WP_131595889.1">
    <property type="nucleotide sequence ID" value="NZ_SJSL01000002.1"/>
</dbReference>
<feature type="chain" id="PRO_5020682098" description="Lipoprotein" evidence="1">
    <location>
        <begin position="22"/>
        <end position="219"/>
    </location>
</feature>
<organism evidence="2 3">
    <name type="scientific">Pedobacter psychroterrae</name>
    <dbReference type="NCBI Taxonomy" id="2530453"/>
    <lineage>
        <taxon>Bacteria</taxon>
        <taxon>Pseudomonadati</taxon>
        <taxon>Bacteroidota</taxon>
        <taxon>Sphingobacteriia</taxon>
        <taxon>Sphingobacteriales</taxon>
        <taxon>Sphingobacteriaceae</taxon>
        <taxon>Pedobacter</taxon>
    </lineage>
</organism>
<dbReference type="OrthoDB" id="853657at2"/>